<comment type="similarity">
    <text evidence="2 8">Belongs to the glycosyl hydrolase 76 family.</text>
</comment>
<dbReference type="PANTHER" id="PTHR12145">
    <property type="entry name" value="MANNAN ENDO-1,6-ALPHA-MANNOSIDASE DCW1"/>
    <property type="match status" value="1"/>
</dbReference>
<dbReference type="Pfam" id="PF03663">
    <property type="entry name" value="Glyco_hydro_76"/>
    <property type="match status" value="1"/>
</dbReference>
<evidence type="ECO:0000256" key="1">
    <source>
        <dbReference type="ARBA" id="ARBA00001452"/>
    </source>
</evidence>
<evidence type="ECO:0000256" key="7">
    <source>
        <dbReference type="ARBA" id="ARBA00023295"/>
    </source>
</evidence>
<dbReference type="SUPFAM" id="SSF48208">
    <property type="entry name" value="Six-hairpin glycosidases"/>
    <property type="match status" value="1"/>
</dbReference>
<dbReference type="EC" id="3.2.1.101" evidence="3 8"/>
<comment type="catalytic activity">
    <reaction evidence="1 8">
        <text>Random hydrolysis of (1-&gt;6)-alpha-D-mannosidic linkages in unbranched (1-&gt;6)-mannans.</text>
        <dbReference type="EC" id="3.2.1.101"/>
    </reaction>
</comment>
<evidence type="ECO:0000256" key="5">
    <source>
        <dbReference type="ARBA" id="ARBA00022801"/>
    </source>
</evidence>
<keyword evidence="10" id="KW-0812">Transmembrane</keyword>
<dbReference type="Gene3D" id="1.50.10.20">
    <property type="match status" value="1"/>
</dbReference>
<evidence type="ECO:0000256" key="2">
    <source>
        <dbReference type="ARBA" id="ARBA00009699"/>
    </source>
</evidence>
<evidence type="ECO:0000256" key="11">
    <source>
        <dbReference type="SAM" id="SignalP"/>
    </source>
</evidence>
<feature type="signal peptide" evidence="11">
    <location>
        <begin position="1"/>
        <end position="20"/>
    </location>
</feature>
<dbReference type="InterPro" id="IPR014480">
    <property type="entry name" value="Mannan-1_6-alpha_mannosidase"/>
</dbReference>
<feature type="chain" id="PRO_5047403148" description="Mannan endo-1,6-alpha-mannosidase" evidence="11">
    <location>
        <begin position="21"/>
        <end position="442"/>
    </location>
</feature>
<evidence type="ECO:0000256" key="9">
    <source>
        <dbReference type="SAM" id="MobiDB-lite"/>
    </source>
</evidence>
<reference evidence="12 13" key="1">
    <citation type="submission" date="2024-01" db="EMBL/GenBank/DDBJ databases">
        <title>Complete genome of Cladobotryum mycophilum ATHUM6906.</title>
        <authorList>
            <person name="Christinaki A.C."/>
            <person name="Myridakis A.I."/>
            <person name="Kouvelis V.N."/>
        </authorList>
    </citation>
    <scope>NUCLEOTIDE SEQUENCE [LARGE SCALE GENOMIC DNA]</scope>
    <source>
        <strain evidence="12 13">ATHUM6906</strain>
    </source>
</reference>
<proteinExistence type="inferred from homology"/>
<keyword evidence="7 8" id="KW-0326">Glycosidase</keyword>
<keyword evidence="6" id="KW-0325">Glycoprotein</keyword>
<evidence type="ECO:0000256" key="3">
    <source>
        <dbReference type="ARBA" id="ARBA00012350"/>
    </source>
</evidence>
<evidence type="ECO:0000256" key="4">
    <source>
        <dbReference type="ARBA" id="ARBA00022729"/>
    </source>
</evidence>
<sequence length="442" mass="47535">MKAPLIATAALGLWAQGTTAAISLTVNDDNSVKQAASTLAYGLMRYYTGNNTGDVPGNLPSPYYWWEAGALFGTMVDYWYLTGDSTYNDPTMQALIHQAGDPGNFLPKNQSLSEGNDDQGFWALAAMTAAENVFPNPPSDKPQWLALAQSVFNQYVSRWETKACGGGLVWQIFSWNKGNDYKNSVANGCFFNLAARLSRYTGNSTYGDWAKKIYQWEEQVGLITNTSQVFDGIGFDVNTYQCGKVNNNQWSYNTALFMHGAAAMYNITKDDFWKSRLDGLLKDATTIFMKDGVPYEQYCELAGFCDLNQVSFKGYLLRWLAGTTKMAPYTADGIMKVIQSAAGAATSTCIGPVGPNFRGIDGTACGFGWTEKGKFDGKCEAPATEASGGTSKGDPGAGQGSSNTQSELDAKTKPTPGGRFGAAVLTILLVGCVIGGSVSLVL</sequence>
<keyword evidence="5 8" id="KW-0378">Hydrolase</keyword>
<keyword evidence="10" id="KW-0472">Membrane</keyword>
<dbReference type="PANTHER" id="PTHR12145:SF41">
    <property type="entry name" value="MANNAN ENDO-1,6-ALPHA-MANNOSIDASE"/>
    <property type="match status" value="1"/>
</dbReference>
<evidence type="ECO:0000256" key="8">
    <source>
        <dbReference type="PIRNR" id="PIRNR016302"/>
    </source>
</evidence>
<accession>A0ABR0SNV1</accession>
<dbReference type="Proteomes" id="UP001338125">
    <property type="component" value="Unassembled WGS sequence"/>
</dbReference>
<organism evidence="12 13">
    <name type="scientific">Cladobotryum mycophilum</name>
    <dbReference type="NCBI Taxonomy" id="491253"/>
    <lineage>
        <taxon>Eukaryota</taxon>
        <taxon>Fungi</taxon>
        <taxon>Dikarya</taxon>
        <taxon>Ascomycota</taxon>
        <taxon>Pezizomycotina</taxon>
        <taxon>Sordariomycetes</taxon>
        <taxon>Hypocreomycetidae</taxon>
        <taxon>Hypocreales</taxon>
        <taxon>Hypocreaceae</taxon>
        <taxon>Cladobotryum</taxon>
    </lineage>
</organism>
<dbReference type="EMBL" id="JAVFKD010000012">
    <property type="protein sequence ID" value="KAK5993450.1"/>
    <property type="molecule type" value="Genomic_DNA"/>
</dbReference>
<protein>
    <recommendedName>
        <fullName evidence="3 8">Mannan endo-1,6-alpha-mannosidase</fullName>
        <ecNumber evidence="3 8">3.2.1.101</ecNumber>
    </recommendedName>
</protein>
<name>A0ABR0SNV1_9HYPO</name>
<feature type="transmembrane region" description="Helical" evidence="10">
    <location>
        <begin position="420"/>
        <end position="441"/>
    </location>
</feature>
<evidence type="ECO:0000313" key="12">
    <source>
        <dbReference type="EMBL" id="KAK5993450.1"/>
    </source>
</evidence>
<feature type="region of interest" description="Disordered" evidence="9">
    <location>
        <begin position="379"/>
        <end position="415"/>
    </location>
</feature>
<evidence type="ECO:0000256" key="10">
    <source>
        <dbReference type="SAM" id="Phobius"/>
    </source>
</evidence>
<comment type="caution">
    <text evidence="12">The sequence shown here is derived from an EMBL/GenBank/DDBJ whole genome shotgun (WGS) entry which is preliminary data.</text>
</comment>
<evidence type="ECO:0000313" key="13">
    <source>
        <dbReference type="Proteomes" id="UP001338125"/>
    </source>
</evidence>
<keyword evidence="10" id="KW-1133">Transmembrane helix</keyword>
<gene>
    <name evidence="12" type="ORF">PT974_06881</name>
</gene>
<evidence type="ECO:0000256" key="6">
    <source>
        <dbReference type="ARBA" id="ARBA00023180"/>
    </source>
</evidence>
<keyword evidence="13" id="KW-1185">Reference proteome</keyword>
<keyword evidence="4 11" id="KW-0732">Signal</keyword>
<dbReference type="PIRSF" id="PIRSF016302">
    <property type="entry name" value="Man_a_manosd"/>
    <property type="match status" value="1"/>
</dbReference>
<dbReference type="InterPro" id="IPR005198">
    <property type="entry name" value="Glyco_hydro_76"/>
</dbReference>
<dbReference type="InterPro" id="IPR008928">
    <property type="entry name" value="6-hairpin_glycosidase_sf"/>
</dbReference>